<protein>
    <recommendedName>
        <fullName evidence="1">DUF4376 domain-containing protein</fullName>
    </recommendedName>
</protein>
<evidence type="ECO:0000313" key="3">
    <source>
        <dbReference type="Proteomes" id="UP000078486"/>
    </source>
</evidence>
<reference evidence="2 3" key="1">
    <citation type="submission" date="2016-01" db="EMBL/GenBank/DDBJ databases">
        <title>High potential of lignocellulose degradation of a new Verrucomicrobia species.</title>
        <authorList>
            <person name="Wang Y."/>
            <person name="Shi Y."/>
            <person name="Qiu Z."/>
            <person name="Liu S."/>
            <person name="Yang H."/>
        </authorList>
    </citation>
    <scope>NUCLEOTIDE SEQUENCE [LARGE SCALE GENOMIC DNA]</scope>
    <source>
        <strain evidence="2 3">TSB47</strain>
    </source>
</reference>
<organism evidence="2 3">
    <name type="scientific">Termitidicoccus mucosus</name>
    <dbReference type="NCBI Taxonomy" id="1184151"/>
    <lineage>
        <taxon>Bacteria</taxon>
        <taxon>Pseudomonadati</taxon>
        <taxon>Verrucomicrobiota</taxon>
        <taxon>Opitutia</taxon>
        <taxon>Opitutales</taxon>
        <taxon>Opitutaceae</taxon>
        <taxon>Termitidicoccus</taxon>
    </lineage>
</organism>
<dbReference type="Pfam" id="PF14301">
    <property type="entry name" value="DUF4376"/>
    <property type="match status" value="1"/>
</dbReference>
<evidence type="ECO:0000259" key="1">
    <source>
        <dbReference type="Pfam" id="PF14301"/>
    </source>
</evidence>
<accession>A0A178IJR0</accession>
<dbReference type="STRING" id="1184151.AW736_13980"/>
<dbReference type="AlphaFoldDB" id="A0A178IJR0"/>
<dbReference type="Proteomes" id="UP000078486">
    <property type="component" value="Unassembled WGS sequence"/>
</dbReference>
<dbReference type="InterPro" id="IPR025484">
    <property type="entry name" value="DUF4376"/>
</dbReference>
<gene>
    <name evidence="2" type="ORF">AW736_13980</name>
</gene>
<feature type="domain" description="DUF4376" evidence="1">
    <location>
        <begin position="74"/>
        <end position="174"/>
    </location>
</feature>
<sequence length="189" mass="20238">MPSINPQIKGVGYYEVMEDVEVSGILIACYTAEGGAFLGRRYFPDLADPADIPAALAGGAAEARPPAVVTAADLRARLRARLAERRWEVETGGFVFLDRPIASDDRSQTSILGVFTAAGTDPDFTTNWKCADATWLMLNNAQCAALFDAAASHKQGCFAREAVLAGQIEATADDRAALRALEPVVEAFW</sequence>
<evidence type="ECO:0000313" key="2">
    <source>
        <dbReference type="EMBL" id="OAM89356.1"/>
    </source>
</evidence>
<keyword evidence="3" id="KW-1185">Reference proteome</keyword>
<dbReference type="RefSeq" id="WP_068770805.1">
    <property type="nucleotide sequence ID" value="NZ_CP109796.1"/>
</dbReference>
<name>A0A178IJR0_9BACT</name>
<proteinExistence type="predicted"/>
<comment type="caution">
    <text evidence="2">The sequence shown here is derived from an EMBL/GenBank/DDBJ whole genome shotgun (WGS) entry which is preliminary data.</text>
</comment>
<dbReference type="EMBL" id="LRRQ01000099">
    <property type="protein sequence ID" value="OAM89356.1"/>
    <property type="molecule type" value="Genomic_DNA"/>
</dbReference>